<accession>A0A5N5QCP8</accession>
<sequence length="1074" mass="119765">MFSPNTDDQQNGLYDVQGQKQRHSVSGSNRSAIPGSTTEFSNIRISTPADNLFSGEFLRPEADSLVTPISPSDQPRLVPDPFVPLSFESDFPFVDFSAAEPLGVVTPPSDALEHGSNIKPMTPGQASLFAALFSLGQPEEYQGMPQSHITSLPSPESDRGEEHDEYDEFNDPEDTENVAGIISGTLALDRTVKSNSVPFILQCYALWMRRFLFEPLRVVQIAREYVSFRYQVSGESRGKMMLISDIVRAVTKSTAYDLEDPPNFSILIGQMSRGLVMVKSHRDPSREMDRQNAQRALDNSYELISMMCKLSPLNDVLNIMQAAAPVFRRACPDPPEKLVHLPSLLTNIDTNLQYFATLDILLSTITNRPMFFRYDVTFTSETPESLLTADDGPGLRWLYGVPDRLVLTLARMNSLFEDFGGSVDAGVIRELEGEIGAFKPIVTTSVDPSLTVGRLVVQECWRQAAYIYLWMGLCGADSRDARVVLAQGRFMDMWKWGTPGRYPDSFLVLPMVILGAATRFPDEQNVIRKRLLALPECARRGTIGNQVVKILDVLWSRTSGVGRPAVWSDLRLGCLWVTGPERVEPVIKSNPAGLHVMGGMAASRPCRTRERQTANAMEDGRVADGASAREWSAGDMSVAGDIGTWSWDGHRHQKPSQCHLGEPPPPDHGMEWDAEDVSSTICATLPLDRHVKSNSVPFILQCYALWMQRFLFEPLRVVQITRDYVSFRYHVSADSRSKMMLVSEVVRTVTKNTAYDLDSPPNLAVLTARVSHDIALVASKPDSAVELYDAQRAIDNSFELINMMVKISNLASIIKLMQAAAPVFRRACPDPQENLVHLPRLLTTIDTNLQYYATLDTLLSLLTHRPMFFRYNTEFENVPESVFSLEDGPGLRWVFGVPDRLIVTFARMNALLEDFGSYLEKPLIAQLEAEIASLKPVATVSVDPSLTVARVVVQECWRQAAYIYLYMGLCGSDTRDARVVRARDKFFKLFQGVKPARFPDAFLVFPLTILGVATARKGDQDVIRRRLQSVPECARHGTFGSELVKILDVVWTRGTAGPVVWSDLRLACLRVTGL</sequence>
<dbReference type="EMBL" id="SSOP01000299">
    <property type="protein sequence ID" value="KAB5589231.1"/>
    <property type="molecule type" value="Genomic_DNA"/>
</dbReference>
<dbReference type="InterPro" id="IPR021858">
    <property type="entry name" value="Fun_TF"/>
</dbReference>
<dbReference type="PANTHER" id="PTHR37534">
    <property type="entry name" value="TRANSCRIPTIONAL ACTIVATOR PROTEIN UGA3"/>
    <property type="match status" value="1"/>
</dbReference>
<evidence type="ECO:0000313" key="4">
    <source>
        <dbReference type="EMBL" id="KAB5589231.1"/>
    </source>
</evidence>
<dbReference type="OrthoDB" id="512662at2759"/>
<gene>
    <name evidence="4" type="ORF">CTheo_7326</name>
</gene>
<protein>
    <submittedName>
        <fullName evidence="4">Lanosterol synthase</fullName>
    </submittedName>
</protein>
<name>A0A5N5QCP8_9AGAM</name>
<dbReference type="Proteomes" id="UP000383932">
    <property type="component" value="Unassembled WGS sequence"/>
</dbReference>
<feature type="region of interest" description="Disordered" evidence="3">
    <location>
        <begin position="143"/>
        <end position="174"/>
    </location>
</feature>
<reference evidence="4 5" key="1">
    <citation type="journal article" date="2019" name="Fungal Biol. Biotechnol.">
        <title>Draft genome sequence of fastidious pathogen Ceratobasidium theobromae, which causes vascular-streak dieback in Theobroma cacao.</title>
        <authorList>
            <person name="Ali S.S."/>
            <person name="Asman A."/>
            <person name="Shao J."/>
            <person name="Firmansyah A.P."/>
            <person name="Susilo A.W."/>
            <person name="Rosmana A."/>
            <person name="McMahon P."/>
            <person name="Junaid M."/>
            <person name="Guest D."/>
            <person name="Kheng T.Y."/>
            <person name="Meinhardt L.W."/>
            <person name="Bailey B.A."/>
        </authorList>
    </citation>
    <scope>NUCLEOTIDE SEQUENCE [LARGE SCALE GENOMIC DNA]</scope>
    <source>
        <strain evidence="4 5">CT2</strain>
    </source>
</reference>
<dbReference type="PANTHER" id="PTHR37534:SF46">
    <property type="entry name" value="ZN(II)2CYS6 TRANSCRIPTION FACTOR (EUROFUNG)"/>
    <property type="match status" value="1"/>
</dbReference>
<evidence type="ECO:0000256" key="2">
    <source>
        <dbReference type="ARBA" id="ARBA00023242"/>
    </source>
</evidence>
<dbReference type="AlphaFoldDB" id="A0A5N5QCP8"/>
<dbReference type="GO" id="GO:0005634">
    <property type="term" value="C:nucleus"/>
    <property type="evidence" value="ECO:0007669"/>
    <property type="project" value="UniProtKB-SubCell"/>
</dbReference>
<keyword evidence="2" id="KW-0539">Nucleus</keyword>
<organism evidence="4 5">
    <name type="scientific">Ceratobasidium theobromae</name>
    <dbReference type="NCBI Taxonomy" id="1582974"/>
    <lineage>
        <taxon>Eukaryota</taxon>
        <taxon>Fungi</taxon>
        <taxon>Dikarya</taxon>
        <taxon>Basidiomycota</taxon>
        <taxon>Agaricomycotina</taxon>
        <taxon>Agaricomycetes</taxon>
        <taxon>Cantharellales</taxon>
        <taxon>Ceratobasidiaceae</taxon>
        <taxon>Ceratobasidium</taxon>
    </lineage>
</organism>
<comment type="subcellular location">
    <subcellularLocation>
        <location evidence="1">Nucleus</location>
    </subcellularLocation>
</comment>
<evidence type="ECO:0000256" key="1">
    <source>
        <dbReference type="ARBA" id="ARBA00004123"/>
    </source>
</evidence>
<feature type="compositionally biased region" description="Polar residues" evidence="3">
    <location>
        <begin position="1"/>
        <end position="12"/>
    </location>
</feature>
<evidence type="ECO:0000256" key="3">
    <source>
        <dbReference type="SAM" id="MobiDB-lite"/>
    </source>
</evidence>
<dbReference type="Pfam" id="PF11951">
    <property type="entry name" value="Fungal_trans_2"/>
    <property type="match status" value="2"/>
</dbReference>
<comment type="caution">
    <text evidence="4">The sequence shown here is derived from an EMBL/GenBank/DDBJ whole genome shotgun (WGS) entry which is preliminary data.</text>
</comment>
<feature type="compositionally biased region" description="Polar residues" evidence="3">
    <location>
        <begin position="24"/>
        <end position="41"/>
    </location>
</feature>
<feature type="compositionally biased region" description="Acidic residues" evidence="3">
    <location>
        <begin position="163"/>
        <end position="174"/>
    </location>
</feature>
<keyword evidence="5" id="KW-1185">Reference proteome</keyword>
<evidence type="ECO:0000313" key="5">
    <source>
        <dbReference type="Proteomes" id="UP000383932"/>
    </source>
</evidence>
<proteinExistence type="predicted"/>
<feature type="compositionally biased region" description="Polar residues" evidence="3">
    <location>
        <begin position="144"/>
        <end position="154"/>
    </location>
</feature>
<feature type="region of interest" description="Disordered" evidence="3">
    <location>
        <begin position="1"/>
        <end position="41"/>
    </location>
</feature>